<evidence type="ECO:0000256" key="3">
    <source>
        <dbReference type="ARBA" id="ARBA00022679"/>
    </source>
</evidence>
<dbReference type="AlphaFoldDB" id="A0A6L5X2Y7"/>
<evidence type="ECO:0000256" key="2">
    <source>
        <dbReference type="ARBA" id="ARBA00022603"/>
    </source>
</evidence>
<evidence type="ECO:0000313" key="8">
    <source>
        <dbReference type="Proteomes" id="UP000481852"/>
    </source>
</evidence>
<evidence type="ECO:0000313" key="7">
    <source>
        <dbReference type="EMBL" id="MSS14759.1"/>
    </source>
</evidence>
<keyword evidence="1 6" id="KW-0698">rRNA processing</keyword>
<dbReference type="EMBL" id="VULZ01000006">
    <property type="protein sequence ID" value="MSS14759.1"/>
    <property type="molecule type" value="Genomic_DNA"/>
</dbReference>
<dbReference type="Pfam" id="PF02590">
    <property type="entry name" value="SPOUT_MTase"/>
    <property type="match status" value="1"/>
</dbReference>
<dbReference type="PANTHER" id="PTHR33603:SF1">
    <property type="entry name" value="RIBOSOMAL RNA LARGE SUBUNIT METHYLTRANSFERASE H"/>
    <property type="match status" value="1"/>
</dbReference>
<sequence length="164" mass="18725">MKITILCAGKFKEAYWEAAAAEYQKRLTRYCSLQVVVVADEATPEHASEKEEQKIREKEGERMMAWLDKNVQGPGSRVIALAIKGKRMDSIGFASYMEAAQNEGCMQLIFVIGGSLGLSDAVLRRADLRLSFSDFTFPHQLMRVILLEQVYRAYRIICRQPYHK</sequence>
<dbReference type="PANTHER" id="PTHR33603">
    <property type="entry name" value="METHYLTRANSFERASE"/>
    <property type="match status" value="1"/>
</dbReference>
<keyword evidence="2 6" id="KW-0489">Methyltransferase</keyword>
<organism evidence="7 8">
    <name type="scientific">Porcincola intestinalis</name>
    <dbReference type="NCBI Taxonomy" id="2606632"/>
    <lineage>
        <taxon>Bacteria</taxon>
        <taxon>Bacillati</taxon>
        <taxon>Bacillota</taxon>
        <taxon>Clostridia</taxon>
        <taxon>Lachnospirales</taxon>
        <taxon>Lachnospiraceae</taxon>
        <taxon>Porcincola</taxon>
    </lineage>
</organism>
<dbReference type="CDD" id="cd18081">
    <property type="entry name" value="RlmH-like"/>
    <property type="match status" value="1"/>
</dbReference>
<keyword evidence="3 6" id="KW-0808">Transferase</keyword>
<dbReference type="InterPro" id="IPR029026">
    <property type="entry name" value="tRNA_m1G_MTases_N"/>
</dbReference>
<dbReference type="EC" id="2.1.1.177" evidence="6"/>
<keyword evidence="8" id="KW-1185">Reference proteome</keyword>
<dbReference type="Proteomes" id="UP000481852">
    <property type="component" value="Unassembled WGS sequence"/>
</dbReference>
<dbReference type="InterPro" id="IPR029028">
    <property type="entry name" value="Alpha/beta_knot_MTases"/>
</dbReference>
<protein>
    <recommendedName>
        <fullName evidence="6">Ribosomal RNA large subunit methyltransferase H</fullName>
        <ecNumber evidence="6">2.1.1.177</ecNumber>
    </recommendedName>
    <alternativeName>
        <fullName evidence="6">23S rRNA (pseudouridine1915-N3)-methyltransferase</fullName>
    </alternativeName>
    <alternativeName>
        <fullName evidence="6">23S rRNA m3Psi1915 methyltransferase</fullName>
    </alternativeName>
    <alternativeName>
        <fullName evidence="6">rRNA (pseudouridine-N3-)-methyltransferase RlmH</fullName>
    </alternativeName>
</protein>
<comment type="subunit">
    <text evidence="6">Homodimer.</text>
</comment>
<proteinExistence type="inferred from homology"/>
<comment type="caution">
    <text evidence="6">Lacks conserved residue(s) required for the propagation of feature annotation.</text>
</comment>
<dbReference type="InterPro" id="IPR003742">
    <property type="entry name" value="RlmH-like"/>
</dbReference>
<reference evidence="7 8" key="1">
    <citation type="submission" date="2019-08" db="EMBL/GenBank/DDBJ databases">
        <title>In-depth cultivation of the pig gut microbiome towards novel bacterial diversity and tailored functional studies.</title>
        <authorList>
            <person name="Wylensek D."/>
            <person name="Hitch T.C.A."/>
            <person name="Clavel T."/>
        </authorList>
    </citation>
    <scope>NUCLEOTIDE SEQUENCE [LARGE SCALE GENOMIC DNA]</scope>
    <source>
        <strain evidence="7 8">Oil+RF-744-WCA-WT-11</strain>
    </source>
</reference>
<comment type="catalytic activity">
    <reaction evidence="6">
        <text>pseudouridine(1915) in 23S rRNA + S-adenosyl-L-methionine = N(3)-methylpseudouridine(1915) in 23S rRNA + S-adenosyl-L-homocysteine + H(+)</text>
        <dbReference type="Rhea" id="RHEA:42752"/>
        <dbReference type="Rhea" id="RHEA-COMP:10221"/>
        <dbReference type="Rhea" id="RHEA-COMP:10222"/>
        <dbReference type="ChEBI" id="CHEBI:15378"/>
        <dbReference type="ChEBI" id="CHEBI:57856"/>
        <dbReference type="ChEBI" id="CHEBI:59789"/>
        <dbReference type="ChEBI" id="CHEBI:65314"/>
        <dbReference type="ChEBI" id="CHEBI:74486"/>
        <dbReference type="EC" id="2.1.1.177"/>
    </reaction>
</comment>
<evidence type="ECO:0000256" key="4">
    <source>
        <dbReference type="ARBA" id="ARBA00022691"/>
    </source>
</evidence>
<gene>
    <name evidence="6 7" type="primary">rlmH</name>
    <name evidence="7" type="ORF">FYJ35_06835</name>
</gene>
<feature type="binding site" evidence="6">
    <location>
        <position position="81"/>
    </location>
    <ligand>
        <name>S-adenosyl-L-methionine</name>
        <dbReference type="ChEBI" id="CHEBI:59789"/>
    </ligand>
</feature>
<keyword evidence="4 6" id="KW-0949">S-adenosyl-L-methionine</keyword>
<dbReference type="GO" id="GO:0070038">
    <property type="term" value="F:rRNA (pseudouridine-N3-)-methyltransferase activity"/>
    <property type="evidence" value="ECO:0007669"/>
    <property type="project" value="UniProtKB-UniRule"/>
</dbReference>
<evidence type="ECO:0000256" key="1">
    <source>
        <dbReference type="ARBA" id="ARBA00022552"/>
    </source>
</evidence>
<dbReference type="PIRSF" id="PIRSF004505">
    <property type="entry name" value="MT_bac"/>
    <property type="match status" value="1"/>
</dbReference>
<dbReference type="SUPFAM" id="SSF75217">
    <property type="entry name" value="alpha/beta knot"/>
    <property type="match status" value="1"/>
</dbReference>
<evidence type="ECO:0000256" key="5">
    <source>
        <dbReference type="ARBA" id="ARBA00038303"/>
    </source>
</evidence>
<feature type="binding site" evidence="6">
    <location>
        <position position="113"/>
    </location>
    <ligand>
        <name>S-adenosyl-L-methionine</name>
        <dbReference type="ChEBI" id="CHEBI:59789"/>
    </ligand>
</feature>
<comment type="subcellular location">
    <subcellularLocation>
        <location evidence="6">Cytoplasm</location>
    </subcellularLocation>
</comment>
<comment type="function">
    <text evidence="6">Specifically methylates the pseudouridine at position 1915 (m3Psi1915) in 23S rRNA.</text>
</comment>
<comment type="caution">
    <text evidence="7">The sequence shown here is derived from an EMBL/GenBank/DDBJ whole genome shotgun (WGS) entry which is preliminary data.</text>
</comment>
<evidence type="ECO:0000256" key="6">
    <source>
        <dbReference type="HAMAP-Rule" id="MF_00658"/>
    </source>
</evidence>
<dbReference type="RefSeq" id="WP_328597057.1">
    <property type="nucleotide sequence ID" value="NZ_VULZ01000006.1"/>
</dbReference>
<dbReference type="Gene3D" id="3.40.1280.10">
    <property type="match status" value="1"/>
</dbReference>
<dbReference type="HAMAP" id="MF_00658">
    <property type="entry name" value="23SrRNA_methyltr_H"/>
    <property type="match status" value="1"/>
</dbReference>
<dbReference type="NCBIfam" id="NF000985">
    <property type="entry name" value="PRK00103.1-3"/>
    <property type="match status" value="1"/>
</dbReference>
<comment type="similarity">
    <text evidence="5 6">Belongs to the RNA methyltransferase RlmH family.</text>
</comment>
<dbReference type="GO" id="GO:0005737">
    <property type="term" value="C:cytoplasm"/>
    <property type="evidence" value="ECO:0007669"/>
    <property type="project" value="UniProtKB-SubCell"/>
</dbReference>
<accession>A0A6L5X2Y7</accession>
<keyword evidence="6" id="KW-0963">Cytoplasm</keyword>
<name>A0A6L5X2Y7_9FIRM</name>